<dbReference type="AlphaFoldDB" id="A0A915IHE2"/>
<evidence type="ECO:0000313" key="2">
    <source>
        <dbReference type="WBParaSite" id="nRc.2.0.1.t13268-RA"/>
    </source>
</evidence>
<keyword evidence="1" id="KW-1185">Reference proteome</keyword>
<sequence>MSAQGHGLPILDFHNACCHSGFGTDSIVGLAATAAEICDTGQCKPVNDAENDWRRQRGSIPHLSLMRCGPFGQQIWPQSIRTSHRCCSTSRSRLRRLRRPTWCYRRQLPLGYWDPMLLEERSSLSRRELFAPPRWKRSCWTVNHHQRRWTPSAGLWNKASRNTPPTAVVVASPSTTMTGAQTLAAIAQQQSVAATKPSPPVANTFGETLRAINDDVRVIKASPFPTATAPQSPTIGILREVHPCRGLVIDFPGEEPILSDDDDEE</sequence>
<evidence type="ECO:0000313" key="1">
    <source>
        <dbReference type="Proteomes" id="UP000887565"/>
    </source>
</evidence>
<dbReference type="WBParaSite" id="nRc.2.0.1.t13268-RA">
    <property type="protein sequence ID" value="nRc.2.0.1.t13268-RA"/>
    <property type="gene ID" value="nRc.2.0.1.g13268"/>
</dbReference>
<protein>
    <submittedName>
        <fullName evidence="2">Uncharacterized protein</fullName>
    </submittedName>
</protein>
<proteinExistence type="predicted"/>
<name>A0A915IHE2_ROMCU</name>
<accession>A0A915IHE2</accession>
<reference evidence="2" key="1">
    <citation type="submission" date="2022-11" db="UniProtKB">
        <authorList>
            <consortium name="WormBaseParasite"/>
        </authorList>
    </citation>
    <scope>IDENTIFICATION</scope>
</reference>
<dbReference type="Proteomes" id="UP000887565">
    <property type="component" value="Unplaced"/>
</dbReference>
<organism evidence="1 2">
    <name type="scientific">Romanomermis culicivorax</name>
    <name type="common">Nematode worm</name>
    <dbReference type="NCBI Taxonomy" id="13658"/>
    <lineage>
        <taxon>Eukaryota</taxon>
        <taxon>Metazoa</taxon>
        <taxon>Ecdysozoa</taxon>
        <taxon>Nematoda</taxon>
        <taxon>Enoplea</taxon>
        <taxon>Dorylaimia</taxon>
        <taxon>Mermithida</taxon>
        <taxon>Mermithoidea</taxon>
        <taxon>Mermithidae</taxon>
        <taxon>Romanomermis</taxon>
    </lineage>
</organism>